<dbReference type="EMBL" id="GBEZ01022576">
    <property type="protein sequence ID" value="JAC64270.1"/>
    <property type="molecule type" value="Transcribed_RNA"/>
</dbReference>
<organism evidence="2">
    <name type="scientific">Tetraselmis sp. GSL018</name>
    <dbReference type="NCBI Taxonomy" id="582737"/>
    <lineage>
        <taxon>Eukaryota</taxon>
        <taxon>Viridiplantae</taxon>
        <taxon>Chlorophyta</taxon>
        <taxon>core chlorophytes</taxon>
        <taxon>Chlorodendrophyceae</taxon>
        <taxon>Chlorodendrales</taxon>
        <taxon>Chlorodendraceae</taxon>
        <taxon>Tetraselmis</taxon>
    </lineage>
</organism>
<dbReference type="InterPro" id="IPR050275">
    <property type="entry name" value="PGM_Phosphatase"/>
</dbReference>
<dbReference type="Pfam" id="PF00300">
    <property type="entry name" value="His_Phos_1"/>
    <property type="match status" value="1"/>
</dbReference>
<dbReference type="PANTHER" id="PTHR48100:SF1">
    <property type="entry name" value="HISTIDINE PHOSPHATASE FAMILY PROTEIN-RELATED"/>
    <property type="match status" value="1"/>
</dbReference>
<evidence type="ECO:0000256" key="1">
    <source>
        <dbReference type="ARBA" id="ARBA00038362"/>
    </source>
</evidence>
<evidence type="ECO:0000313" key="2">
    <source>
        <dbReference type="EMBL" id="JAC64270.1"/>
    </source>
</evidence>
<dbReference type="SMART" id="SM00855">
    <property type="entry name" value="PGAM"/>
    <property type="match status" value="1"/>
</dbReference>
<reference evidence="2" key="1">
    <citation type="submission" date="2014-05" db="EMBL/GenBank/DDBJ databases">
        <title>The transcriptome of the halophilic microalga Tetraselmis sp. GSL018 isolated from the Great Salt Lake, Utah.</title>
        <authorList>
            <person name="Jinkerson R.E."/>
            <person name="D'Adamo S."/>
            <person name="Posewitz M.C."/>
        </authorList>
    </citation>
    <scope>NUCLEOTIDE SEQUENCE</scope>
    <source>
        <strain evidence="2">GSL018</strain>
    </source>
</reference>
<gene>
    <name evidence="2" type="ORF">TSPGSL018_18687</name>
</gene>
<comment type="similarity">
    <text evidence="1">Belongs to the phosphoglycerate mutase family.</text>
</comment>
<dbReference type="InterPro" id="IPR013078">
    <property type="entry name" value="His_Pase_superF_clade-1"/>
</dbReference>
<protein>
    <submittedName>
        <fullName evidence="2">Phosphoglycerate mutase-like protein</fullName>
    </submittedName>
</protein>
<accession>A0A061R0P8</accession>
<dbReference type="GO" id="GO:0005737">
    <property type="term" value="C:cytoplasm"/>
    <property type="evidence" value="ECO:0007669"/>
    <property type="project" value="TreeGrafter"/>
</dbReference>
<dbReference type="SUPFAM" id="SSF53254">
    <property type="entry name" value="Phosphoglycerate mutase-like"/>
    <property type="match status" value="1"/>
</dbReference>
<dbReference type="AlphaFoldDB" id="A0A061R0P8"/>
<proteinExistence type="inferred from homology"/>
<dbReference type="InterPro" id="IPR029033">
    <property type="entry name" value="His_PPase_superfam"/>
</dbReference>
<sequence>MNYSQTAIKQAEKDGKDYLFALKQANVLETRRRVKICGYCGKGNRTVPPGGKLLHLIRHGQGFHNLLGELYADFGIDFNATGTDLRPQNPYRRSEVLDPPLTELGREQAKQLRSSTQALSPELIVVSPLCRATQTAVIAFSHLLKPGSTVTAVPFLAHEAVREQAGAHYCDACRGLGDMRIEFPMVDYSFINNISMEKDEDWSDSREQLSSVAERGYDFLLWLRSRPEQEVAIATHSAFLFVLLNAVVDTGQLAEGLSSWFLTGEMRSVIITFEAETQE</sequence>
<name>A0A061R0P8_9CHLO</name>
<dbReference type="Gene3D" id="3.40.50.1240">
    <property type="entry name" value="Phosphoglycerate mutase-like"/>
    <property type="match status" value="1"/>
</dbReference>
<dbReference type="GO" id="GO:0016791">
    <property type="term" value="F:phosphatase activity"/>
    <property type="evidence" value="ECO:0007669"/>
    <property type="project" value="TreeGrafter"/>
</dbReference>
<dbReference type="PANTHER" id="PTHR48100">
    <property type="entry name" value="BROAD-SPECIFICITY PHOSPHATASE YOR283W-RELATED"/>
    <property type="match status" value="1"/>
</dbReference>
<dbReference type="CDD" id="cd07067">
    <property type="entry name" value="HP_PGM_like"/>
    <property type="match status" value="1"/>
</dbReference>